<feature type="transmembrane region" description="Helical" evidence="7">
    <location>
        <begin position="104"/>
        <end position="124"/>
    </location>
</feature>
<dbReference type="EMBL" id="CP049075">
    <property type="protein sequence ID" value="QLI05462.1"/>
    <property type="molecule type" value="Genomic_DNA"/>
</dbReference>
<reference evidence="10 11" key="1">
    <citation type="submission" date="2020-02" db="EMBL/GenBank/DDBJ databases">
        <title>Complete genome sequence of the novel Campylobacter species Candidatus Campylobacter infans.</title>
        <authorList>
            <person name="Duim B."/>
            <person name="Zomer A."/>
            <person name="van der Graaf L."/>
            <person name="Wagenaar J."/>
        </authorList>
    </citation>
    <scope>NUCLEOTIDE SEQUENCE [LARGE SCALE GENOMIC DNA]</scope>
    <source>
        <strain evidence="10 11">19S00001</strain>
    </source>
</reference>
<feature type="transmembrane region" description="Helical" evidence="7">
    <location>
        <begin position="6"/>
        <end position="23"/>
    </location>
</feature>
<evidence type="ECO:0000256" key="6">
    <source>
        <dbReference type="ARBA" id="ARBA00023136"/>
    </source>
</evidence>
<evidence type="ECO:0000256" key="2">
    <source>
        <dbReference type="ARBA" id="ARBA00005801"/>
    </source>
</evidence>
<dbReference type="KEGG" id="cinf:CINF_0957"/>
<dbReference type="InterPro" id="IPR000045">
    <property type="entry name" value="Prepilin_IV_endopep_pep"/>
</dbReference>
<dbReference type="AlphaFoldDB" id="A0A7H9CHL4"/>
<feature type="transmembrane region" description="Helical" evidence="7">
    <location>
        <begin position="155"/>
        <end position="179"/>
    </location>
</feature>
<keyword evidence="4 7" id="KW-0812">Transmembrane</keyword>
<dbReference type="Proteomes" id="UP000509414">
    <property type="component" value="Chromosome"/>
</dbReference>
<keyword evidence="6 7" id="KW-0472">Membrane</keyword>
<evidence type="ECO:0000256" key="7">
    <source>
        <dbReference type="SAM" id="Phobius"/>
    </source>
</evidence>
<sequence>MLLFYILFFVFGACFASFCNVIIHRMPQGLSVSFPPSHCPKCEHSLRFYHNIPLFSYLFLGGKCAFCKDKISLRYFLVELGGALLFVVALYFSAVDLENFNLTALYKPLFLGLSFCLLLTLSLIDFKYHAVPEIPLISAYFCAIIASVPQNLEQFFAFNSPFVLSLIFAGGITMVKSVVSAWINRNKSGEIIEAMGDADTIIIAIIGAFFGVKLGLACLLLAGILQLILHLFMRKTSQEAPFIPALFIAIMICFAFGEFILSFWMVYA</sequence>
<dbReference type="Pfam" id="PF06750">
    <property type="entry name" value="A24_N_bact"/>
    <property type="match status" value="1"/>
</dbReference>
<evidence type="ECO:0000259" key="8">
    <source>
        <dbReference type="Pfam" id="PF01478"/>
    </source>
</evidence>
<dbReference type="InterPro" id="IPR050882">
    <property type="entry name" value="Prepilin_peptidase/N-MTase"/>
</dbReference>
<dbReference type="RefSeq" id="WP_179974681.1">
    <property type="nucleotide sequence ID" value="NZ_CP049075.1"/>
</dbReference>
<accession>A0A7H9CHL4</accession>
<dbReference type="PANTHER" id="PTHR30487">
    <property type="entry name" value="TYPE 4 PREPILIN-LIKE PROTEINS LEADER PEPTIDE-PROCESSING ENZYME"/>
    <property type="match status" value="1"/>
</dbReference>
<feature type="transmembrane region" description="Helical" evidence="7">
    <location>
        <begin position="200"/>
        <end position="233"/>
    </location>
</feature>
<feature type="transmembrane region" description="Helical" evidence="7">
    <location>
        <begin position="245"/>
        <end position="267"/>
    </location>
</feature>
<dbReference type="EC" id="2.1.1.-" evidence="10"/>
<evidence type="ECO:0000256" key="3">
    <source>
        <dbReference type="ARBA" id="ARBA00022475"/>
    </source>
</evidence>
<evidence type="ECO:0000313" key="10">
    <source>
        <dbReference type="EMBL" id="QLI05462.1"/>
    </source>
</evidence>
<evidence type="ECO:0000256" key="4">
    <source>
        <dbReference type="ARBA" id="ARBA00022692"/>
    </source>
</evidence>
<keyword evidence="10" id="KW-0489">Methyltransferase</keyword>
<dbReference type="Pfam" id="PF01478">
    <property type="entry name" value="Peptidase_A24"/>
    <property type="match status" value="1"/>
</dbReference>
<dbReference type="PANTHER" id="PTHR30487:SF0">
    <property type="entry name" value="PREPILIN LEADER PEPTIDASE_N-METHYLTRANSFERASE-RELATED"/>
    <property type="match status" value="1"/>
</dbReference>
<keyword evidence="10" id="KW-0808">Transferase</keyword>
<dbReference type="GO" id="GO:0032259">
    <property type="term" value="P:methylation"/>
    <property type="evidence" value="ECO:0007669"/>
    <property type="project" value="UniProtKB-KW"/>
</dbReference>
<dbReference type="InterPro" id="IPR010627">
    <property type="entry name" value="Prepilin_pept_A24_N"/>
</dbReference>
<protein>
    <submittedName>
        <fullName evidence="10">Peptidase A24 N-terminal domain-containing protein, putative prepilin signal peptidase</fullName>
        <ecNumber evidence="10">2.1.1.-</ecNumber>
        <ecNumber evidence="10">3.4.23.43</ecNumber>
    </submittedName>
</protein>
<evidence type="ECO:0000256" key="5">
    <source>
        <dbReference type="ARBA" id="ARBA00022989"/>
    </source>
</evidence>
<organism evidence="10 11">
    <name type="scientific">Candidatus Campylobacter infans</name>
    <dbReference type="NCBI Taxonomy" id="2561898"/>
    <lineage>
        <taxon>Bacteria</taxon>
        <taxon>Pseudomonadati</taxon>
        <taxon>Campylobacterota</taxon>
        <taxon>Epsilonproteobacteria</taxon>
        <taxon>Campylobacterales</taxon>
        <taxon>Campylobacteraceae</taxon>
        <taxon>Campylobacter</taxon>
    </lineage>
</organism>
<dbReference type="GO" id="GO:0008168">
    <property type="term" value="F:methyltransferase activity"/>
    <property type="evidence" value="ECO:0007669"/>
    <property type="project" value="UniProtKB-KW"/>
</dbReference>
<dbReference type="EC" id="3.4.23.43" evidence="10"/>
<dbReference type="GO" id="GO:0006465">
    <property type="term" value="P:signal peptide processing"/>
    <property type="evidence" value="ECO:0007669"/>
    <property type="project" value="TreeGrafter"/>
</dbReference>
<keyword evidence="11" id="KW-1185">Reference proteome</keyword>
<feature type="transmembrane region" description="Helical" evidence="7">
    <location>
        <begin position="73"/>
        <end position="92"/>
    </location>
</feature>
<evidence type="ECO:0000259" key="9">
    <source>
        <dbReference type="Pfam" id="PF06750"/>
    </source>
</evidence>
<feature type="domain" description="Prepilin peptidase A24 N-terminal" evidence="9">
    <location>
        <begin position="10"/>
        <end position="91"/>
    </location>
</feature>
<comment type="subcellular location">
    <subcellularLocation>
        <location evidence="1">Cell membrane</location>
        <topology evidence="1">Multi-pass membrane protein</topology>
    </subcellularLocation>
</comment>
<keyword evidence="3" id="KW-1003">Cell membrane</keyword>
<dbReference type="GO" id="GO:0005886">
    <property type="term" value="C:plasma membrane"/>
    <property type="evidence" value="ECO:0007669"/>
    <property type="project" value="UniProtKB-SubCell"/>
</dbReference>
<keyword evidence="5 7" id="KW-1133">Transmembrane helix</keyword>
<evidence type="ECO:0000313" key="11">
    <source>
        <dbReference type="Proteomes" id="UP000509414"/>
    </source>
</evidence>
<gene>
    <name evidence="10" type="ORF">CINF_0957</name>
</gene>
<dbReference type="GO" id="GO:0004190">
    <property type="term" value="F:aspartic-type endopeptidase activity"/>
    <property type="evidence" value="ECO:0007669"/>
    <property type="project" value="UniProtKB-EC"/>
</dbReference>
<proteinExistence type="inferred from homology"/>
<evidence type="ECO:0000256" key="1">
    <source>
        <dbReference type="ARBA" id="ARBA00004651"/>
    </source>
</evidence>
<comment type="similarity">
    <text evidence="2">Belongs to the peptidase A24 family.</text>
</comment>
<feature type="domain" description="Prepilin type IV endopeptidase peptidase" evidence="8">
    <location>
        <begin position="114"/>
        <end position="229"/>
    </location>
</feature>
<name>A0A7H9CHL4_9BACT</name>
<keyword evidence="10" id="KW-0378">Hydrolase</keyword>